<dbReference type="CDD" id="cd00571">
    <property type="entry name" value="UreE"/>
    <property type="match status" value="1"/>
</dbReference>
<dbReference type="InterPro" id="IPR012406">
    <property type="entry name" value="UreE"/>
</dbReference>
<comment type="similarity">
    <text evidence="5">Belongs to the UreE family.</text>
</comment>
<dbReference type="HAMAP" id="MF_00822">
    <property type="entry name" value="UreE"/>
    <property type="match status" value="1"/>
</dbReference>
<dbReference type="Proteomes" id="UP000286147">
    <property type="component" value="Unassembled WGS sequence"/>
</dbReference>
<dbReference type="GO" id="GO:0019627">
    <property type="term" value="P:urea metabolic process"/>
    <property type="evidence" value="ECO:0007669"/>
    <property type="project" value="InterPro"/>
</dbReference>
<dbReference type="GO" id="GO:0005737">
    <property type="term" value="C:cytoplasm"/>
    <property type="evidence" value="ECO:0007669"/>
    <property type="project" value="UniProtKB-SubCell"/>
</dbReference>
<evidence type="ECO:0000313" key="8">
    <source>
        <dbReference type="Proteomes" id="UP000286147"/>
    </source>
</evidence>
<dbReference type="SUPFAM" id="SSF69287">
    <property type="entry name" value="Urease metallochaperone UreE, N-terminal domain"/>
    <property type="match status" value="1"/>
</dbReference>
<dbReference type="GO" id="GO:0065003">
    <property type="term" value="P:protein-containing complex assembly"/>
    <property type="evidence" value="ECO:0007669"/>
    <property type="project" value="InterPro"/>
</dbReference>
<name>A0A412CEJ1_9FIRM</name>
<comment type="caution">
    <text evidence="7">The sequence shown here is derived from an EMBL/GenBank/DDBJ whole genome shotgun (WGS) entry which is preliminary data.</text>
</comment>
<dbReference type="GO" id="GO:0006457">
    <property type="term" value="P:protein folding"/>
    <property type="evidence" value="ECO:0007669"/>
    <property type="project" value="InterPro"/>
</dbReference>
<evidence type="ECO:0000313" key="7">
    <source>
        <dbReference type="EMBL" id="RGQ83242.1"/>
    </source>
</evidence>
<organism evidence="7 8">
    <name type="scientific">Megamonas rupellensis</name>
    <dbReference type="NCBI Taxonomy" id="491921"/>
    <lineage>
        <taxon>Bacteria</taxon>
        <taxon>Bacillati</taxon>
        <taxon>Bacillota</taxon>
        <taxon>Negativicutes</taxon>
        <taxon>Selenomonadales</taxon>
        <taxon>Selenomonadaceae</taxon>
        <taxon>Megamonas</taxon>
    </lineage>
</organism>
<dbReference type="Pfam" id="PF02814">
    <property type="entry name" value="UreE_N"/>
    <property type="match status" value="1"/>
</dbReference>
<evidence type="ECO:0000256" key="5">
    <source>
        <dbReference type="HAMAP-Rule" id="MF_00822"/>
    </source>
</evidence>
<sequence length="164" mass="18921">MIIEHIIGNISDKNIDKYNIDYVNIEWYECQKKIHRLTSSKGRDVAISLDKETQTRGLDDGDILYIDDDNTAIIVDILPAKAIIVKPKDVQEAIHCAYEIGNRHTPFFYADDTKKTFAIPYDIPFETLLNKMHVTYAVQDIKFLTKYRISQNVTQGHSHTHTHS</sequence>
<dbReference type="InterPro" id="IPR007864">
    <property type="entry name" value="UreE_C_dom"/>
</dbReference>
<comment type="function">
    <text evidence="5">Involved in urease metallocenter assembly. Binds nickel. Probably functions as a nickel donor during metallocenter assembly.</text>
</comment>
<protein>
    <recommendedName>
        <fullName evidence="5">Urease accessory protein UreE</fullName>
    </recommendedName>
</protein>
<evidence type="ECO:0000259" key="6">
    <source>
        <dbReference type="SMART" id="SM00988"/>
    </source>
</evidence>
<dbReference type="GO" id="GO:0051082">
    <property type="term" value="F:unfolded protein binding"/>
    <property type="evidence" value="ECO:0007669"/>
    <property type="project" value="UniProtKB-UniRule"/>
</dbReference>
<dbReference type="SMART" id="SM00988">
    <property type="entry name" value="UreE_N"/>
    <property type="match status" value="1"/>
</dbReference>
<dbReference type="GO" id="GO:0016151">
    <property type="term" value="F:nickel cation binding"/>
    <property type="evidence" value="ECO:0007669"/>
    <property type="project" value="UniProtKB-UniRule"/>
</dbReference>
<keyword evidence="2 5" id="KW-0963">Cytoplasm</keyword>
<dbReference type="EMBL" id="QRTP01000013">
    <property type="protein sequence ID" value="RGQ83242.1"/>
    <property type="molecule type" value="Genomic_DNA"/>
</dbReference>
<gene>
    <name evidence="5" type="primary">ureE</name>
    <name evidence="7" type="ORF">DWY77_06380</name>
</gene>
<proteinExistence type="inferred from homology"/>
<dbReference type="SUPFAM" id="SSF69737">
    <property type="entry name" value="Urease metallochaperone UreE, C-terminal domain"/>
    <property type="match status" value="1"/>
</dbReference>
<accession>A0A412CEJ1</accession>
<keyword evidence="4 5" id="KW-0143">Chaperone</keyword>
<reference evidence="7 8" key="1">
    <citation type="submission" date="2018-08" db="EMBL/GenBank/DDBJ databases">
        <title>A genome reference for cultivated species of the human gut microbiota.</title>
        <authorList>
            <person name="Zou Y."/>
            <person name="Xue W."/>
            <person name="Luo G."/>
        </authorList>
    </citation>
    <scope>NUCLEOTIDE SEQUENCE [LARGE SCALE GENOMIC DNA]</scope>
    <source>
        <strain evidence="7 8">AF27-12</strain>
    </source>
</reference>
<dbReference type="Gene3D" id="3.30.70.790">
    <property type="entry name" value="UreE, C-terminal domain"/>
    <property type="match status" value="1"/>
</dbReference>
<evidence type="ECO:0000256" key="2">
    <source>
        <dbReference type="ARBA" id="ARBA00022490"/>
    </source>
</evidence>
<dbReference type="Pfam" id="PF05194">
    <property type="entry name" value="UreE_C"/>
    <property type="match status" value="1"/>
</dbReference>
<evidence type="ECO:0000256" key="3">
    <source>
        <dbReference type="ARBA" id="ARBA00022596"/>
    </source>
</evidence>
<keyword evidence="3 5" id="KW-0533">Nickel</keyword>
<feature type="domain" description="UreE urease accessory N-terminal" evidence="6">
    <location>
        <begin position="6"/>
        <end position="73"/>
    </location>
</feature>
<comment type="subcellular location">
    <subcellularLocation>
        <location evidence="1 5">Cytoplasm</location>
    </subcellularLocation>
</comment>
<dbReference type="InterPro" id="IPR004029">
    <property type="entry name" value="UreE_N"/>
</dbReference>
<evidence type="ECO:0000256" key="4">
    <source>
        <dbReference type="ARBA" id="ARBA00023186"/>
    </source>
</evidence>
<dbReference type="PIRSF" id="PIRSF036402">
    <property type="entry name" value="Ureas_acces_UreE"/>
    <property type="match status" value="1"/>
</dbReference>
<dbReference type="AlphaFoldDB" id="A0A412CEJ1"/>
<dbReference type="RefSeq" id="WP_118035974.1">
    <property type="nucleotide sequence ID" value="NZ_QRTP01000013.1"/>
</dbReference>
<dbReference type="InterPro" id="IPR036118">
    <property type="entry name" value="UreE_N_sf"/>
</dbReference>
<evidence type="ECO:0000256" key="1">
    <source>
        <dbReference type="ARBA" id="ARBA00004496"/>
    </source>
</evidence>
<dbReference type="Gene3D" id="2.60.260.20">
    <property type="entry name" value="Urease metallochaperone UreE, N-terminal domain"/>
    <property type="match status" value="1"/>
</dbReference>